<dbReference type="Gene3D" id="3.40.50.1820">
    <property type="entry name" value="alpha/beta hydrolase"/>
    <property type="match status" value="1"/>
</dbReference>
<reference evidence="1" key="1">
    <citation type="journal article" date="2020" name="Fungal Divers.">
        <title>Resolving the Mortierellaceae phylogeny through synthesis of multi-gene phylogenetics and phylogenomics.</title>
        <authorList>
            <person name="Vandepol N."/>
            <person name="Liber J."/>
            <person name="Desiro A."/>
            <person name="Na H."/>
            <person name="Kennedy M."/>
            <person name="Barry K."/>
            <person name="Grigoriev I.V."/>
            <person name="Miller A.N."/>
            <person name="O'Donnell K."/>
            <person name="Stajich J.E."/>
            <person name="Bonito G."/>
        </authorList>
    </citation>
    <scope>NUCLEOTIDE SEQUENCE</scope>
    <source>
        <strain evidence="1">KOD948</strain>
    </source>
</reference>
<dbReference type="OrthoDB" id="408373at2759"/>
<evidence type="ECO:0000313" key="1">
    <source>
        <dbReference type="EMBL" id="KAG0249339.1"/>
    </source>
</evidence>
<dbReference type="SUPFAM" id="SSF53474">
    <property type="entry name" value="alpha/beta-Hydrolases"/>
    <property type="match status" value="1"/>
</dbReference>
<accession>A0A9P6PMA9</accession>
<dbReference type="AlphaFoldDB" id="A0A9P6PMA9"/>
<dbReference type="EMBL" id="JAAAJA010000836">
    <property type="protein sequence ID" value="KAG0249339.1"/>
    <property type="molecule type" value="Genomic_DNA"/>
</dbReference>
<protein>
    <submittedName>
        <fullName evidence="1">Bifunctional epoxide hydrolase 2</fullName>
    </submittedName>
</protein>
<proteinExistence type="predicted"/>
<name>A0A9P6PMA9_9FUNG</name>
<gene>
    <name evidence="1" type="primary">EPHX2</name>
    <name evidence="1" type="ORF">BG011_009392</name>
</gene>
<keyword evidence="2" id="KW-1185">Reference proteome</keyword>
<organism evidence="1 2">
    <name type="scientific">Mortierella polycephala</name>
    <dbReference type="NCBI Taxonomy" id="41804"/>
    <lineage>
        <taxon>Eukaryota</taxon>
        <taxon>Fungi</taxon>
        <taxon>Fungi incertae sedis</taxon>
        <taxon>Mucoromycota</taxon>
        <taxon>Mortierellomycotina</taxon>
        <taxon>Mortierellomycetes</taxon>
        <taxon>Mortierellales</taxon>
        <taxon>Mortierellaceae</taxon>
        <taxon>Mortierella</taxon>
    </lineage>
</organism>
<keyword evidence="1" id="KW-0378">Hydrolase</keyword>
<sequence length="143" mass="16281">MCFFFISSLQTKRQSEAFFGAIYASGVGTSIEEKQYYIKAFTKTGFHGGLNYYRATRMNFDDDLEYIGKPYTVPSLMVVVEKDPILTPEFVAVFKDDLFEDMQNDSIEEGGHNVHTENPEGLNRVLDAYLTKFFAKNGVQKEA</sequence>
<dbReference type="GO" id="GO:0016787">
    <property type="term" value="F:hydrolase activity"/>
    <property type="evidence" value="ECO:0007669"/>
    <property type="project" value="UniProtKB-KW"/>
</dbReference>
<dbReference type="Proteomes" id="UP000726737">
    <property type="component" value="Unassembled WGS sequence"/>
</dbReference>
<dbReference type="InterPro" id="IPR029058">
    <property type="entry name" value="AB_hydrolase_fold"/>
</dbReference>
<evidence type="ECO:0000313" key="2">
    <source>
        <dbReference type="Proteomes" id="UP000726737"/>
    </source>
</evidence>
<comment type="caution">
    <text evidence="1">The sequence shown here is derived from an EMBL/GenBank/DDBJ whole genome shotgun (WGS) entry which is preliminary data.</text>
</comment>